<dbReference type="EMBL" id="BNAB01000004">
    <property type="protein sequence ID" value="GHE00432.1"/>
    <property type="molecule type" value="Genomic_DNA"/>
</dbReference>
<reference evidence="4 5" key="2">
    <citation type="submission" date="2016-10" db="EMBL/GenBank/DDBJ databases">
        <authorList>
            <person name="Varghese N."/>
            <person name="Submissions S."/>
        </authorList>
    </citation>
    <scope>NUCLEOTIDE SEQUENCE [LARGE SCALE GENOMIC DNA]</scope>
    <source>
        <strain evidence="4 5">DSM 24802</strain>
    </source>
</reference>
<keyword evidence="1" id="KW-1133">Transmembrane helix</keyword>
<comment type="caution">
    <text evidence="3">The sequence shown here is derived from an EMBL/GenBank/DDBJ whole genome shotgun (WGS) entry which is preliminary data.</text>
</comment>
<evidence type="ECO:0000313" key="6">
    <source>
        <dbReference type="Proteomes" id="UP000634647"/>
    </source>
</evidence>
<organism evidence="3 6">
    <name type="scientific">Allgaiera indica</name>
    <dbReference type="NCBI Taxonomy" id="765699"/>
    <lineage>
        <taxon>Bacteria</taxon>
        <taxon>Pseudomonadati</taxon>
        <taxon>Pseudomonadota</taxon>
        <taxon>Alphaproteobacteria</taxon>
        <taxon>Rhodobacterales</taxon>
        <taxon>Paracoccaceae</taxon>
        <taxon>Allgaiera</taxon>
    </lineage>
</organism>
<keyword evidence="1" id="KW-0472">Membrane</keyword>
<evidence type="ECO:0000313" key="3">
    <source>
        <dbReference type="EMBL" id="GHE00432.1"/>
    </source>
</evidence>
<proteinExistence type="predicted"/>
<protein>
    <submittedName>
        <fullName evidence="3">4-hydroxy-3-methylbut-2-en-1-yl diphosphate synthase</fullName>
    </submittedName>
    <submittedName>
        <fullName evidence="4">Helix-turn-helix domain-containing protein</fullName>
    </submittedName>
</protein>
<accession>A0AAN4UQ46</accession>
<dbReference type="Proteomes" id="UP000634647">
    <property type="component" value="Unassembled WGS sequence"/>
</dbReference>
<dbReference type="InterPro" id="IPR050400">
    <property type="entry name" value="Bact_Cytoskel_RodZ"/>
</dbReference>
<reference evidence="3" key="1">
    <citation type="journal article" date="2014" name="Int. J. Syst. Evol. Microbiol.">
        <title>Complete genome sequence of Corynebacterium casei LMG S-19264T (=DSM 44701T), isolated from a smear-ripened cheese.</title>
        <authorList>
            <consortium name="US DOE Joint Genome Institute (JGI-PGF)"/>
            <person name="Walter F."/>
            <person name="Albersmeier A."/>
            <person name="Kalinowski J."/>
            <person name="Ruckert C."/>
        </authorList>
    </citation>
    <scope>NUCLEOTIDE SEQUENCE</scope>
    <source>
        <strain evidence="3">CGMCC 1.10859</strain>
    </source>
</reference>
<dbReference type="Pfam" id="PF13464">
    <property type="entry name" value="RodZ_C"/>
    <property type="match status" value="1"/>
</dbReference>
<feature type="transmembrane region" description="Helical" evidence="1">
    <location>
        <begin position="201"/>
        <end position="223"/>
    </location>
</feature>
<dbReference type="Pfam" id="PF13413">
    <property type="entry name" value="HTH_25"/>
    <property type="match status" value="1"/>
</dbReference>
<keyword evidence="1" id="KW-0812">Transmembrane</keyword>
<feature type="domain" description="Cytoskeleton protein RodZ-like C-terminal" evidence="2">
    <location>
        <begin position="374"/>
        <end position="443"/>
    </location>
</feature>
<evidence type="ECO:0000313" key="4">
    <source>
        <dbReference type="EMBL" id="SDW62037.1"/>
    </source>
</evidence>
<evidence type="ECO:0000313" key="5">
    <source>
        <dbReference type="Proteomes" id="UP000199541"/>
    </source>
</evidence>
<dbReference type="PANTHER" id="PTHR34475:SF1">
    <property type="entry name" value="CYTOSKELETON PROTEIN RODZ"/>
    <property type="match status" value="1"/>
</dbReference>
<evidence type="ECO:0000256" key="1">
    <source>
        <dbReference type="SAM" id="Phobius"/>
    </source>
</evidence>
<gene>
    <name evidence="3" type="ORF">GCM10008024_11910</name>
    <name evidence="4" type="ORF">SAMN05444006_105124</name>
</gene>
<dbReference type="Proteomes" id="UP000199541">
    <property type="component" value="Unassembled WGS sequence"/>
</dbReference>
<sequence>MIGRRGTPSAGDGVKPRGFDDFELRLGDVMRGERATLGKSLLDVQRELKIKATYVAAIENCDVSAFETPGFVAGYVRSYARYLGMDPEWAYGRFCEEADFSVAHGLSGAVGGKTSTAGGGATGWGAKAANSKPGAKSGTKALPGSLGGFGLGGRGAPKDGAKSVRAAPQAKRMTHRDPLANPNATFVPRSPALLTEFEPRALGSLAVLIALIAGLGYGGWAVLQQVQRVQLAPVDQAPGAVADLDPLANVAAAPDQPQGKTADVTLPSNDQMDRLYRPQALQVPVMVARDGPIAAIKPGSLGALSASADDSAMDLADGASTTSATTSATQTASGQDAVAAAANAAVASLAAGAAVGDGQIKVVADAAPAVQVLAVRPAWVRVRAADGTVLFEKILDAGERYTVPQNAEPATLRAGNSGAVYFILDGKAYGPAAPGAQVIKKLTLTAKNLEDRYKIADLARNPDLAGAVDVAQAQPQKTPGQASQ</sequence>
<dbReference type="InterPro" id="IPR025194">
    <property type="entry name" value="RodZ-like_C"/>
</dbReference>
<dbReference type="Gene3D" id="1.10.260.40">
    <property type="entry name" value="lambda repressor-like DNA-binding domains"/>
    <property type="match status" value="1"/>
</dbReference>
<dbReference type="AlphaFoldDB" id="A0AAN4UQ46"/>
<dbReference type="EMBL" id="FNOB01000005">
    <property type="protein sequence ID" value="SDW62037.1"/>
    <property type="molecule type" value="Genomic_DNA"/>
</dbReference>
<reference evidence="3" key="3">
    <citation type="submission" date="2023-06" db="EMBL/GenBank/DDBJ databases">
        <authorList>
            <person name="Sun Q."/>
            <person name="Zhou Y."/>
        </authorList>
    </citation>
    <scope>NUCLEOTIDE SEQUENCE</scope>
    <source>
        <strain evidence="3">CGMCC 1.10859</strain>
    </source>
</reference>
<dbReference type="InterPro" id="IPR010982">
    <property type="entry name" value="Lambda_DNA-bd_dom_sf"/>
</dbReference>
<name>A0AAN4UQ46_9RHOB</name>
<keyword evidence="5" id="KW-1185">Reference proteome</keyword>
<dbReference type="PANTHER" id="PTHR34475">
    <property type="match status" value="1"/>
</dbReference>
<dbReference type="RefSeq" id="WP_035843314.1">
    <property type="nucleotide sequence ID" value="NZ_BNAB01000004.1"/>
</dbReference>
<dbReference type="GO" id="GO:0003677">
    <property type="term" value="F:DNA binding"/>
    <property type="evidence" value="ECO:0007669"/>
    <property type="project" value="InterPro"/>
</dbReference>
<evidence type="ECO:0000259" key="2">
    <source>
        <dbReference type="Pfam" id="PF13464"/>
    </source>
</evidence>